<dbReference type="InterPro" id="IPR013424">
    <property type="entry name" value="Ice-binding_C"/>
</dbReference>
<evidence type="ECO:0000256" key="1">
    <source>
        <dbReference type="SAM" id="SignalP"/>
    </source>
</evidence>
<sequence length="201" mass="21382">MTHMFSRGALAATATALMTLGLSTPAVAALTGDYDNSHWTTINTHGGNGSILAMPDTVTMTSSDFSLIDATPVESWLSYGLTVTRDTQLAFDWHYETQDMSSSFDVFGYTLNGVFTPLSQEGLSFLETQGGRQSLNLIAGSSFAWSLRSVDSEGGSAIVHLSGLSAQEVTAVPEPTTCALMIAGLGLVVGVTRRRPRRTHN</sequence>
<gene>
    <name evidence="3" type="ORF">FHS28_000530</name>
</gene>
<feature type="signal peptide" evidence="1">
    <location>
        <begin position="1"/>
        <end position="28"/>
    </location>
</feature>
<name>A0ABR6GM90_9BURK</name>
<evidence type="ECO:0000259" key="2">
    <source>
        <dbReference type="Pfam" id="PF07589"/>
    </source>
</evidence>
<comment type="caution">
    <text evidence="3">The sequence shown here is derived from an EMBL/GenBank/DDBJ whole genome shotgun (WGS) entry which is preliminary data.</text>
</comment>
<reference evidence="3 4" key="1">
    <citation type="submission" date="2020-08" db="EMBL/GenBank/DDBJ databases">
        <title>Genomic Encyclopedia of Type Strains, Phase III (KMG-III): the genomes of soil and plant-associated and newly described type strains.</title>
        <authorList>
            <person name="Whitman W."/>
        </authorList>
    </citation>
    <scope>NUCLEOTIDE SEQUENCE [LARGE SCALE GENOMIC DNA]</scope>
    <source>
        <strain evidence="3 4">CECT 7247</strain>
    </source>
</reference>
<dbReference type="RefSeq" id="WP_088449211.1">
    <property type="nucleotide sequence ID" value="NZ_JACHXO010000001.1"/>
</dbReference>
<feature type="domain" description="Ice-binding protein C-terminal" evidence="2">
    <location>
        <begin position="171"/>
        <end position="195"/>
    </location>
</feature>
<dbReference type="Pfam" id="PF07589">
    <property type="entry name" value="PEP-CTERM"/>
    <property type="match status" value="1"/>
</dbReference>
<evidence type="ECO:0000313" key="4">
    <source>
        <dbReference type="Proteomes" id="UP000574369"/>
    </source>
</evidence>
<accession>A0ABR6GM90</accession>
<evidence type="ECO:0000313" key="3">
    <source>
        <dbReference type="EMBL" id="MBB3193165.1"/>
    </source>
</evidence>
<organism evidence="3 4">
    <name type="scientific">Roseateles terrae</name>
    <dbReference type="NCBI Taxonomy" id="431060"/>
    <lineage>
        <taxon>Bacteria</taxon>
        <taxon>Pseudomonadati</taxon>
        <taxon>Pseudomonadota</taxon>
        <taxon>Betaproteobacteria</taxon>
        <taxon>Burkholderiales</taxon>
        <taxon>Sphaerotilaceae</taxon>
        <taxon>Roseateles</taxon>
    </lineage>
</organism>
<dbReference type="NCBIfam" id="TIGR02595">
    <property type="entry name" value="PEP_CTERM"/>
    <property type="match status" value="1"/>
</dbReference>
<proteinExistence type="predicted"/>
<feature type="chain" id="PRO_5047405315" description="Ice-binding protein C-terminal domain-containing protein" evidence="1">
    <location>
        <begin position="29"/>
        <end position="201"/>
    </location>
</feature>
<keyword evidence="1" id="KW-0732">Signal</keyword>
<dbReference type="Proteomes" id="UP000574369">
    <property type="component" value="Unassembled WGS sequence"/>
</dbReference>
<dbReference type="EMBL" id="JACHXO010000001">
    <property type="protein sequence ID" value="MBB3193165.1"/>
    <property type="molecule type" value="Genomic_DNA"/>
</dbReference>
<keyword evidence="4" id="KW-1185">Reference proteome</keyword>
<protein>
    <recommendedName>
        <fullName evidence="2">Ice-binding protein C-terminal domain-containing protein</fullName>
    </recommendedName>
</protein>